<feature type="transmembrane region" description="Helical" evidence="2">
    <location>
        <begin position="39"/>
        <end position="59"/>
    </location>
</feature>
<comment type="caution">
    <text evidence="4">The sequence shown here is derived from an EMBL/GenBank/DDBJ whole genome shotgun (WGS) entry which is preliminary data.</text>
</comment>
<dbReference type="Gene3D" id="2.80.10.50">
    <property type="match status" value="1"/>
</dbReference>
<dbReference type="SMART" id="SM00458">
    <property type="entry name" value="RICIN"/>
    <property type="match status" value="1"/>
</dbReference>
<dbReference type="EMBL" id="BAABAT010000074">
    <property type="protein sequence ID" value="GAA4263625.1"/>
    <property type="molecule type" value="Genomic_DNA"/>
</dbReference>
<dbReference type="SUPFAM" id="SSF50370">
    <property type="entry name" value="Ricin B-like lectins"/>
    <property type="match status" value="1"/>
</dbReference>
<keyword evidence="2" id="KW-0812">Transmembrane</keyword>
<dbReference type="Proteomes" id="UP001500620">
    <property type="component" value="Unassembled WGS sequence"/>
</dbReference>
<dbReference type="SUPFAM" id="SSF53955">
    <property type="entry name" value="Lysozyme-like"/>
    <property type="match status" value="2"/>
</dbReference>
<name>A0ABP8DUD1_9ACTN</name>
<evidence type="ECO:0000259" key="3">
    <source>
        <dbReference type="SMART" id="SM00458"/>
    </source>
</evidence>
<keyword evidence="2" id="KW-0472">Membrane</keyword>
<protein>
    <recommendedName>
        <fullName evidence="3">Ricin B lectin domain-containing protein</fullName>
    </recommendedName>
</protein>
<evidence type="ECO:0000256" key="1">
    <source>
        <dbReference type="SAM" id="MobiDB-lite"/>
    </source>
</evidence>
<feature type="region of interest" description="Disordered" evidence="1">
    <location>
        <begin position="384"/>
        <end position="431"/>
    </location>
</feature>
<evidence type="ECO:0000313" key="4">
    <source>
        <dbReference type="EMBL" id="GAA4263625.1"/>
    </source>
</evidence>
<keyword evidence="5" id="KW-1185">Reference proteome</keyword>
<feature type="compositionally biased region" description="Polar residues" evidence="1">
    <location>
        <begin position="384"/>
        <end position="405"/>
    </location>
</feature>
<organism evidence="4 5">
    <name type="scientific">Dactylosporangium darangshiense</name>
    <dbReference type="NCBI Taxonomy" id="579108"/>
    <lineage>
        <taxon>Bacteria</taxon>
        <taxon>Bacillati</taxon>
        <taxon>Actinomycetota</taxon>
        <taxon>Actinomycetes</taxon>
        <taxon>Micromonosporales</taxon>
        <taxon>Micromonosporaceae</taxon>
        <taxon>Dactylosporangium</taxon>
    </lineage>
</organism>
<keyword evidence="2" id="KW-1133">Transmembrane helix</keyword>
<dbReference type="Pfam" id="PF00652">
    <property type="entry name" value="Ricin_B_lectin"/>
    <property type="match status" value="1"/>
</dbReference>
<gene>
    <name evidence="4" type="ORF">GCM10022255_109860</name>
</gene>
<dbReference type="PROSITE" id="PS50231">
    <property type="entry name" value="RICIN_B_LECTIN"/>
    <property type="match status" value="1"/>
</dbReference>
<dbReference type="Gene3D" id="1.10.530.10">
    <property type="match status" value="2"/>
</dbReference>
<evidence type="ECO:0000313" key="5">
    <source>
        <dbReference type="Proteomes" id="UP001500620"/>
    </source>
</evidence>
<evidence type="ECO:0000256" key="2">
    <source>
        <dbReference type="SAM" id="Phobius"/>
    </source>
</evidence>
<reference evidence="5" key="1">
    <citation type="journal article" date="2019" name="Int. J. Syst. Evol. Microbiol.">
        <title>The Global Catalogue of Microorganisms (GCM) 10K type strain sequencing project: providing services to taxonomists for standard genome sequencing and annotation.</title>
        <authorList>
            <consortium name="The Broad Institute Genomics Platform"/>
            <consortium name="The Broad Institute Genome Sequencing Center for Infectious Disease"/>
            <person name="Wu L."/>
            <person name="Ma J."/>
        </authorList>
    </citation>
    <scope>NUCLEOTIDE SEQUENCE [LARGE SCALE GENOMIC DNA]</scope>
    <source>
        <strain evidence="5">JCM 17441</strain>
    </source>
</reference>
<dbReference type="InterPro" id="IPR023346">
    <property type="entry name" value="Lysozyme-like_dom_sf"/>
</dbReference>
<feature type="domain" description="Ricin B lectin" evidence="3">
    <location>
        <begin position="436"/>
        <end position="562"/>
    </location>
</feature>
<dbReference type="InterPro" id="IPR000772">
    <property type="entry name" value="Ricin_B_lectin"/>
</dbReference>
<sequence>MTLKPAGRNRLWLRVRALRTRLGGRATLGALRRRSKAQVIVAAVVLVLCSLIVGLMAYLDPGRRPDRTGPTGTPGAPVPATLVAAIGRSARSCPTLTAPRLAGQLMTASGFDVEARTSDGGLGVAGLTDELWQQWIPWPDAPRMDATANIAALAHHMCDLAGKLRQSGANDVLLWKLALAAHQAGLPTVLATNATPVSAARYVDTVVEYATWYARQPEFRGSVVGESAADAATVSADPRPIPDEFVDAVVSAGTRCPAISAPRIAAQLMASSGFEPNMLGGDGGQGIAQFRPAVWQRYGTAGQSPWDPMAAIPTLGRAMCGLTEEMSKLAPDPYPVALSTFWLGLVDVQESSSAPDLPNAQEYASRVLQFVDYYAQFLQLGGESTSGNQTSPGANATPSTPAGSVSSAPTSRGPGGGSPPATTVRPGGGAAPSPSVTGYMIWGYQGRCLTVPGGVAKDGVQLEMRDCTGGSGQWWTPADNGSLRSLGMCMDLAGADDADGTNVQLVRCNGGWAQRFAVNSSHDLVNTVAKKCVDVRGWNSASGAKLQLWSCTGGDNQKWFIKY</sequence>
<accession>A0ABP8DUD1</accession>
<proteinExistence type="predicted"/>
<dbReference type="InterPro" id="IPR035992">
    <property type="entry name" value="Ricin_B-like_lectins"/>
</dbReference>